<reference evidence="2" key="1">
    <citation type="submission" date="2016-11" db="UniProtKB">
        <authorList>
            <consortium name="WormBaseParasite"/>
        </authorList>
    </citation>
    <scope>IDENTIFICATION</scope>
</reference>
<dbReference type="InterPro" id="IPR011993">
    <property type="entry name" value="PH-like_dom_sf"/>
</dbReference>
<sequence length="240" mass="27520">MVEKLDLLAFRNLFNNFCPVQRKLQYFKESDDQPVREWQSAWGEMDEKRLVFYHSCGIGDESKPFLNIDLEKESWVVRAGSEISNKDETGRFEQTNNIIHIKMEKLASTNLNSNRNIYLITPSAETAVRWVEALHTASTRRMMLTRRPSSFSERSCILVLPAPNNLTIHTIRVLNGIVVLMLLKVIDDLLLIGAQNGLFFTQINSPQKESLEPLTLGVVFILMNAISKYHLDINFMISST</sequence>
<evidence type="ECO:0000313" key="1">
    <source>
        <dbReference type="Proteomes" id="UP000095283"/>
    </source>
</evidence>
<proteinExistence type="predicted"/>
<dbReference type="WBParaSite" id="Hba_12019">
    <property type="protein sequence ID" value="Hba_12019"/>
    <property type="gene ID" value="Hba_12019"/>
</dbReference>
<dbReference type="Proteomes" id="UP000095283">
    <property type="component" value="Unplaced"/>
</dbReference>
<organism evidence="1 2">
    <name type="scientific">Heterorhabditis bacteriophora</name>
    <name type="common">Entomopathogenic nematode worm</name>
    <dbReference type="NCBI Taxonomy" id="37862"/>
    <lineage>
        <taxon>Eukaryota</taxon>
        <taxon>Metazoa</taxon>
        <taxon>Ecdysozoa</taxon>
        <taxon>Nematoda</taxon>
        <taxon>Chromadorea</taxon>
        <taxon>Rhabditida</taxon>
        <taxon>Rhabditina</taxon>
        <taxon>Rhabditomorpha</taxon>
        <taxon>Strongyloidea</taxon>
        <taxon>Heterorhabditidae</taxon>
        <taxon>Heterorhabditis</taxon>
    </lineage>
</organism>
<evidence type="ECO:0000313" key="2">
    <source>
        <dbReference type="WBParaSite" id="Hba_12019"/>
    </source>
</evidence>
<name>A0A1I7X3R4_HETBA</name>
<protein>
    <submittedName>
        <fullName evidence="2">PH domain-containing protein</fullName>
    </submittedName>
</protein>
<dbReference type="Gene3D" id="2.30.29.30">
    <property type="entry name" value="Pleckstrin-homology domain (PH domain)/Phosphotyrosine-binding domain (PTB)"/>
    <property type="match status" value="1"/>
</dbReference>
<dbReference type="SUPFAM" id="SSF50729">
    <property type="entry name" value="PH domain-like"/>
    <property type="match status" value="1"/>
</dbReference>
<keyword evidence="1" id="KW-1185">Reference proteome</keyword>
<accession>A0A1I7X3R4</accession>
<dbReference type="AlphaFoldDB" id="A0A1I7X3R4"/>